<keyword evidence="2" id="KW-1185">Reference proteome</keyword>
<sequence>MHHTSLVHDSAELLGDYSPVESSSAGIRDFYDVIAKYTYFNQGRLVLDHQYIHSRIMNSIDWNAVTENINYNLDNRTDPNAAISEYLGIVKSHNMGISSTKIMLLLRELYIAEGGKINICQVNVKNMNARMKCCLPLTYLYEYGCFTNVETSADNGGDMPSYGSNRRGRRPAAGKSIVDKKYQVIIKALLKFSTSRNLFIMGSTSDANNRHGLTSEPERWIVSMIRCHGPKMVAYFEKCVENLVKTYISELEGQQRWDQLRQLGAPDTMSLSSMSLVAALRSILHDIVSLPGGKKKKQSKNGAMLGNTTHAKKSIPSYEGGVYAAIHNDNSQYCSTASEPKSFEWLISNISQKPIVTSASAESPVKSNSDMFYNIIEPFLHRGSVDAGRPLELPVPMAVPMTSSHRQANILPELPSLTPVMSGSNIADLSASFVPFGSSVASQETSSVGLFDGLSQTTYNWSDYGLN</sequence>
<name>A0A9W8CP94_9FUNG</name>
<dbReference type="OrthoDB" id="10276481at2759"/>
<proteinExistence type="predicted"/>
<evidence type="ECO:0000313" key="1">
    <source>
        <dbReference type="EMBL" id="KAJ1720399.1"/>
    </source>
</evidence>
<reference evidence="1" key="1">
    <citation type="submission" date="2022-07" db="EMBL/GenBank/DDBJ databases">
        <title>Phylogenomic reconstructions and comparative analyses of Kickxellomycotina fungi.</title>
        <authorList>
            <person name="Reynolds N.K."/>
            <person name="Stajich J.E."/>
            <person name="Barry K."/>
            <person name="Grigoriev I.V."/>
            <person name="Crous P."/>
            <person name="Smith M.E."/>
        </authorList>
    </citation>
    <scope>NUCLEOTIDE SEQUENCE</scope>
    <source>
        <strain evidence="1">NBRC 32514</strain>
    </source>
</reference>
<dbReference type="EMBL" id="JANBOJ010000262">
    <property type="protein sequence ID" value="KAJ1720399.1"/>
    <property type="molecule type" value="Genomic_DNA"/>
</dbReference>
<dbReference type="AlphaFoldDB" id="A0A9W8CP94"/>
<protein>
    <submittedName>
        <fullName evidence="1">Uncharacterized protein</fullName>
    </submittedName>
</protein>
<comment type="caution">
    <text evidence="1">The sequence shown here is derived from an EMBL/GenBank/DDBJ whole genome shotgun (WGS) entry which is preliminary data.</text>
</comment>
<dbReference type="Proteomes" id="UP001149813">
    <property type="component" value="Unassembled WGS sequence"/>
</dbReference>
<accession>A0A9W8CP94</accession>
<evidence type="ECO:0000313" key="2">
    <source>
        <dbReference type="Proteomes" id="UP001149813"/>
    </source>
</evidence>
<organism evidence="1 2">
    <name type="scientific">Coemansia erecta</name>
    <dbReference type="NCBI Taxonomy" id="147472"/>
    <lineage>
        <taxon>Eukaryota</taxon>
        <taxon>Fungi</taxon>
        <taxon>Fungi incertae sedis</taxon>
        <taxon>Zoopagomycota</taxon>
        <taxon>Kickxellomycotina</taxon>
        <taxon>Kickxellomycetes</taxon>
        <taxon>Kickxellales</taxon>
        <taxon>Kickxellaceae</taxon>
        <taxon>Coemansia</taxon>
    </lineage>
</organism>
<gene>
    <name evidence="1" type="ORF">LPJ53_004971</name>
</gene>